<feature type="repeat" description="PPR" evidence="3">
    <location>
        <begin position="342"/>
        <end position="372"/>
    </location>
</feature>
<evidence type="ECO:0000313" key="6">
    <source>
        <dbReference type="Proteomes" id="UP001055439"/>
    </source>
</evidence>
<sequence>MTPHSDLVDPSSSIEPSLSTPHRHVRSPALSSQTRAVRPLKPQKPNPLPSPSPATMAAALAAIRRPSARLPSILRSHFSTLAPHSEPPASAGPNPFSALRSAIHSESDPNRVAELFQSSAHLPRFHAHRNLFAFTVQKLARARRPDLVDRVLSPFLSDPRSPKSEGFLVRLISLYSSAGMPDQAAATFDRIPDLIGRPRSDKSLSALLCAYLHNRRFDLVIETFNRAPKELGISPGVISHNILMQSLCGKGDFETASNVLEEMGKKGVKPDIVSYNTLLSGYLKKGDDDRFEAILNEILNNKGLEPNVVTYNCRISKFCQISESCTAEELLEVMISKGIQPNSISFNTIIRRFIKEGDVSAAVRVFKRMRTVTRKNGSGSLSPNAEIYVLLIRGLIQQNEFCEALAICKECLTKKIAPPFEVVKGLIDGLLRDSKVDEARDVVTKMRTVTKHDAVDAWKKLEGALSLIFLANLCENGDVDMGLEVFRDSLKLKKVPDFCTMILLLEGLAKKSKMLEVKAVVDQVKKWFPENLVGGWKKVEEEFGSIVDVEVSDKLEERAAVSLNARLVHRGDQSFRLGIRTKLRQRRSSAISFQQALEHHHLLVLLRAHVDLAAAFSAGSSAARRRCGSHPGQEVEQGAQAEHRTRPAAEQQQRQRQRHREHQQPGGGVQLSGALHWRFHMGGGGVETRLG</sequence>
<accession>A0A9E7G795</accession>
<proteinExistence type="inferred from homology"/>
<dbReference type="InterPro" id="IPR011990">
    <property type="entry name" value="TPR-like_helical_dom_sf"/>
</dbReference>
<keyword evidence="2" id="KW-0677">Repeat</keyword>
<protein>
    <submittedName>
        <fullName evidence="5">PPR repeat</fullName>
    </submittedName>
</protein>
<evidence type="ECO:0000256" key="2">
    <source>
        <dbReference type="ARBA" id="ARBA00022737"/>
    </source>
</evidence>
<dbReference type="PANTHER" id="PTHR47939">
    <property type="entry name" value="MEMBRANE-ASSOCIATED SALT-INDUCIBLE PROTEIN-LIKE"/>
    <property type="match status" value="1"/>
</dbReference>
<evidence type="ECO:0000313" key="5">
    <source>
        <dbReference type="EMBL" id="URE07487.1"/>
    </source>
</evidence>
<feature type="region of interest" description="Disordered" evidence="4">
    <location>
        <begin position="623"/>
        <end position="675"/>
    </location>
</feature>
<evidence type="ECO:0000256" key="1">
    <source>
        <dbReference type="ARBA" id="ARBA00007626"/>
    </source>
</evidence>
<dbReference type="PROSITE" id="PS51375">
    <property type="entry name" value="PPR"/>
    <property type="match status" value="4"/>
</dbReference>
<reference evidence="5" key="1">
    <citation type="submission" date="2022-05" db="EMBL/GenBank/DDBJ databases">
        <title>The Musa troglodytarum L. genome provides insights into the mechanism of non-climacteric behaviour and enrichment of carotenoids.</title>
        <authorList>
            <person name="Wang J."/>
        </authorList>
    </citation>
    <scope>NUCLEOTIDE SEQUENCE</scope>
    <source>
        <tissue evidence="5">Leaf</tissue>
    </source>
</reference>
<feature type="repeat" description="PPR" evidence="3">
    <location>
        <begin position="236"/>
        <end position="270"/>
    </location>
</feature>
<dbReference type="NCBIfam" id="TIGR00756">
    <property type="entry name" value="PPR"/>
    <property type="match status" value="3"/>
</dbReference>
<evidence type="ECO:0000256" key="3">
    <source>
        <dbReference type="PROSITE-ProRule" id="PRU00708"/>
    </source>
</evidence>
<feature type="region of interest" description="Disordered" evidence="4">
    <location>
        <begin position="1"/>
        <end position="54"/>
    </location>
</feature>
<dbReference type="InterPro" id="IPR002885">
    <property type="entry name" value="PPR_rpt"/>
</dbReference>
<gene>
    <name evidence="5" type="ORF">MUK42_21176</name>
</gene>
<keyword evidence="6" id="KW-1185">Reference proteome</keyword>
<dbReference type="Pfam" id="PF13041">
    <property type="entry name" value="PPR_2"/>
    <property type="match status" value="2"/>
</dbReference>
<feature type="compositionally biased region" description="Polar residues" evidence="4">
    <location>
        <begin position="10"/>
        <end position="20"/>
    </location>
</feature>
<feature type="repeat" description="PPR" evidence="3">
    <location>
        <begin position="271"/>
        <end position="306"/>
    </location>
</feature>
<dbReference type="PANTHER" id="PTHR47939:SF11">
    <property type="entry name" value="TETRATRICOPEPTIDE-LIKE HELICAL DOMAIN SUPERFAMILY"/>
    <property type="match status" value="1"/>
</dbReference>
<evidence type="ECO:0000256" key="4">
    <source>
        <dbReference type="SAM" id="MobiDB-lite"/>
    </source>
</evidence>
<dbReference type="EMBL" id="CP097507">
    <property type="protein sequence ID" value="URE07487.1"/>
    <property type="molecule type" value="Genomic_DNA"/>
</dbReference>
<name>A0A9E7G795_9LILI</name>
<dbReference type="Proteomes" id="UP001055439">
    <property type="component" value="Chromosome 5"/>
</dbReference>
<dbReference type="AlphaFoldDB" id="A0A9E7G795"/>
<comment type="similarity">
    <text evidence="1">Belongs to the PPR family. P subfamily.</text>
</comment>
<dbReference type="OrthoDB" id="185373at2759"/>
<organism evidence="5 6">
    <name type="scientific">Musa troglodytarum</name>
    <name type="common">fe'i banana</name>
    <dbReference type="NCBI Taxonomy" id="320322"/>
    <lineage>
        <taxon>Eukaryota</taxon>
        <taxon>Viridiplantae</taxon>
        <taxon>Streptophyta</taxon>
        <taxon>Embryophyta</taxon>
        <taxon>Tracheophyta</taxon>
        <taxon>Spermatophyta</taxon>
        <taxon>Magnoliopsida</taxon>
        <taxon>Liliopsida</taxon>
        <taxon>Zingiberales</taxon>
        <taxon>Musaceae</taxon>
        <taxon>Musa</taxon>
    </lineage>
</organism>
<feature type="compositionally biased region" description="Pro residues" evidence="4">
    <location>
        <begin position="42"/>
        <end position="52"/>
    </location>
</feature>
<feature type="repeat" description="PPR" evidence="3">
    <location>
        <begin position="307"/>
        <end position="341"/>
    </location>
</feature>
<dbReference type="Gene3D" id="1.25.40.10">
    <property type="entry name" value="Tetratricopeptide repeat domain"/>
    <property type="match status" value="2"/>
</dbReference>
<dbReference type="InterPro" id="IPR050667">
    <property type="entry name" value="PPR-containing_protein"/>
</dbReference>